<organism evidence="3 4">
    <name type="scientific">Globicatella sulfidifaciens</name>
    <dbReference type="NCBI Taxonomy" id="136093"/>
    <lineage>
        <taxon>Bacteria</taxon>
        <taxon>Bacillati</taxon>
        <taxon>Bacillota</taxon>
        <taxon>Bacilli</taxon>
        <taxon>Lactobacillales</taxon>
        <taxon>Aerococcaceae</taxon>
        <taxon>Globicatella</taxon>
    </lineage>
</organism>
<gene>
    <name evidence="3" type="ORF">GX355_03710</name>
</gene>
<dbReference type="Proteomes" id="UP000541058">
    <property type="component" value="Unassembled WGS sequence"/>
</dbReference>
<dbReference type="AlphaFoldDB" id="A0A7X8C2U8"/>
<feature type="non-terminal residue" evidence="3">
    <location>
        <position position="210"/>
    </location>
</feature>
<feature type="signal peptide" evidence="2">
    <location>
        <begin position="1"/>
        <end position="28"/>
    </location>
</feature>
<feature type="chain" id="PRO_5038866694" description="NEAT domain-containing protein" evidence="2">
    <location>
        <begin position="29"/>
        <end position="210"/>
    </location>
</feature>
<evidence type="ECO:0000313" key="4">
    <source>
        <dbReference type="Proteomes" id="UP000541058"/>
    </source>
</evidence>
<evidence type="ECO:0008006" key="5">
    <source>
        <dbReference type="Google" id="ProtNLM"/>
    </source>
</evidence>
<evidence type="ECO:0000313" key="3">
    <source>
        <dbReference type="EMBL" id="NLJ17945.1"/>
    </source>
</evidence>
<feature type="compositionally biased region" description="Polar residues" evidence="1">
    <location>
        <begin position="180"/>
        <end position="191"/>
    </location>
</feature>
<evidence type="ECO:0000256" key="2">
    <source>
        <dbReference type="SAM" id="SignalP"/>
    </source>
</evidence>
<sequence>MKMGRQFKHLLLSSLLVLSQISVPMISAQDSSNSVQYQVGVKLNLPDNTAQDKTDVSYDIINVQTNEVVYSYRNGEVTGGELNLPEGQYILRLYYWDNISQSGAIVADELEQSIAEPTPEETASGESIRKTHTPGSENTLGDGSVVYDVPFEVKATAELLDESSQQYHAALNFYIADPETAQNNDTPAQEMTETSTEASAEETEASSEET</sequence>
<feature type="region of interest" description="Disordered" evidence="1">
    <location>
        <begin position="116"/>
        <end position="144"/>
    </location>
</feature>
<reference evidence="3 4" key="1">
    <citation type="journal article" date="2020" name="Biotechnol. Biofuels">
        <title>New insights from the biogas microbiome by comprehensive genome-resolved metagenomics of nearly 1600 species originating from multiple anaerobic digesters.</title>
        <authorList>
            <person name="Campanaro S."/>
            <person name="Treu L."/>
            <person name="Rodriguez-R L.M."/>
            <person name="Kovalovszki A."/>
            <person name="Ziels R.M."/>
            <person name="Maus I."/>
            <person name="Zhu X."/>
            <person name="Kougias P.G."/>
            <person name="Basile A."/>
            <person name="Luo G."/>
            <person name="Schluter A."/>
            <person name="Konstantinidis K.T."/>
            <person name="Angelidaki I."/>
        </authorList>
    </citation>
    <scope>NUCLEOTIDE SEQUENCE [LARGE SCALE GENOMIC DNA]</scope>
    <source>
        <strain evidence="3">AS23ysBPME_34</strain>
    </source>
</reference>
<feature type="compositionally biased region" description="Acidic residues" evidence="1">
    <location>
        <begin position="199"/>
        <end position="210"/>
    </location>
</feature>
<proteinExistence type="predicted"/>
<name>A0A7X8C2U8_9LACT</name>
<accession>A0A7X8C2U8</accession>
<evidence type="ECO:0000256" key="1">
    <source>
        <dbReference type="SAM" id="MobiDB-lite"/>
    </source>
</evidence>
<dbReference type="RefSeq" id="WP_276647235.1">
    <property type="nucleotide sequence ID" value="NZ_JAAYSM010000116.1"/>
</dbReference>
<protein>
    <recommendedName>
        <fullName evidence="5">NEAT domain-containing protein</fullName>
    </recommendedName>
</protein>
<comment type="caution">
    <text evidence="3">The sequence shown here is derived from an EMBL/GenBank/DDBJ whole genome shotgun (WGS) entry which is preliminary data.</text>
</comment>
<keyword evidence="2" id="KW-0732">Signal</keyword>
<feature type="region of interest" description="Disordered" evidence="1">
    <location>
        <begin position="178"/>
        <end position="210"/>
    </location>
</feature>
<dbReference type="EMBL" id="JAAYSM010000116">
    <property type="protein sequence ID" value="NLJ17945.1"/>
    <property type="molecule type" value="Genomic_DNA"/>
</dbReference>